<feature type="domain" description="ABC transmembrane type-1" evidence="9">
    <location>
        <begin position="92"/>
        <end position="283"/>
    </location>
</feature>
<gene>
    <name evidence="10" type="ORF">B5766_07870</name>
</gene>
<protein>
    <recommendedName>
        <fullName evidence="9">ABC transmembrane type-1 domain-containing protein</fullName>
    </recommendedName>
</protein>
<dbReference type="PANTHER" id="PTHR43744">
    <property type="entry name" value="ABC TRANSPORTER PERMEASE PROTEIN MG189-RELATED-RELATED"/>
    <property type="match status" value="1"/>
</dbReference>
<sequence>MTHAMPLASSTLVSRDEDTSRGRRPKLSAVSIMFYAVLGFWAVLSVGPLLWMLMNSFRSKDEIFSAPIGLPHLDKITNYPDAWNFVDLGSAMVSSLTVSVAAVLLGGVCTFLIGFALSRGSLPFSGAIFTFFLAGLMIPTFSLLFPILLQFQSANLVSHRLGLVLVNAGFSISLGVFLFKGAFDAVPREYMEAASLDGASVPRMLISLFLPIMRPSIATFVILTFIHSYNDFVFALVLNNDPSWRTLPVALLQFNGANVVRYDLLFAAISIATLPPVIVYLFLRKQVQSSMAMGGRVG</sequence>
<dbReference type="InterPro" id="IPR000515">
    <property type="entry name" value="MetI-like"/>
</dbReference>
<evidence type="ECO:0000256" key="4">
    <source>
        <dbReference type="ARBA" id="ARBA00022692"/>
    </source>
</evidence>
<dbReference type="InterPro" id="IPR035906">
    <property type="entry name" value="MetI-like_sf"/>
</dbReference>
<evidence type="ECO:0000256" key="8">
    <source>
        <dbReference type="SAM" id="MobiDB-lite"/>
    </source>
</evidence>
<feature type="transmembrane region" description="Helical" evidence="7">
    <location>
        <begin position="32"/>
        <end position="54"/>
    </location>
</feature>
<evidence type="ECO:0000256" key="2">
    <source>
        <dbReference type="ARBA" id="ARBA00022448"/>
    </source>
</evidence>
<evidence type="ECO:0000256" key="6">
    <source>
        <dbReference type="ARBA" id="ARBA00023136"/>
    </source>
</evidence>
<feature type="transmembrane region" description="Helical" evidence="7">
    <location>
        <begin position="127"/>
        <end position="149"/>
    </location>
</feature>
<feature type="transmembrane region" description="Helical" evidence="7">
    <location>
        <begin position="91"/>
        <end position="115"/>
    </location>
</feature>
<feature type="transmembrane region" description="Helical" evidence="7">
    <location>
        <begin position="204"/>
        <end position="226"/>
    </location>
</feature>
<dbReference type="Gene3D" id="1.10.3720.10">
    <property type="entry name" value="MetI-like"/>
    <property type="match status" value="1"/>
</dbReference>
<keyword evidence="2 7" id="KW-0813">Transport</keyword>
<dbReference type="GO" id="GO:0055085">
    <property type="term" value="P:transmembrane transport"/>
    <property type="evidence" value="ECO:0007669"/>
    <property type="project" value="InterPro"/>
</dbReference>
<evidence type="ECO:0000313" key="10">
    <source>
        <dbReference type="EMBL" id="PDQ35037.1"/>
    </source>
</evidence>
<evidence type="ECO:0000313" key="11">
    <source>
        <dbReference type="Proteomes" id="UP000219994"/>
    </source>
</evidence>
<dbReference type="Proteomes" id="UP000219994">
    <property type="component" value="Unassembled WGS sequence"/>
</dbReference>
<accession>A0A2A6FQT0</accession>
<dbReference type="PROSITE" id="PS50928">
    <property type="entry name" value="ABC_TM1"/>
    <property type="match status" value="1"/>
</dbReference>
<comment type="caution">
    <text evidence="10">The sequence shown here is derived from an EMBL/GenBank/DDBJ whole genome shotgun (WGS) entry which is preliminary data.</text>
</comment>
<reference evidence="11" key="1">
    <citation type="submission" date="2017-03" db="EMBL/GenBank/DDBJ databases">
        <authorList>
            <person name="Lund M.B."/>
        </authorList>
    </citation>
    <scope>NUCLEOTIDE SEQUENCE [LARGE SCALE GENOMIC DNA]</scope>
</reference>
<evidence type="ECO:0000256" key="3">
    <source>
        <dbReference type="ARBA" id="ARBA00022475"/>
    </source>
</evidence>
<feature type="region of interest" description="Disordered" evidence="8">
    <location>
        <begin position="1"/>
        <end position="22"/>
    </location>
</feature>
<evidence type="ECO:0000256" key="5">
    <source>
        <dbReference type="ARBA" id="ARBA00022989"/>
    </source>
</evidence>
<feature type="transmembrane region" description="Helical" evidence="7">
    <location>
        <begin position="161"/>
        <end position="183"/>
    </location>
</feature>
<organism evidence="10 11">
    <name type="scientific">Candidatus Lumbricidiphila eiseniae</name>
    <dbReference type="NCBI Taxonomy" id="1969409"/>
    <lineage>
        <taxon>Bacteria</taxon>
        <taxon>Bacillati</taxon>
        <taxon>Actinomycetota</taxon>
        <taxon>Actinomycetes</taxon>
        <taxon>Micrococcales</taxon>
        <taxon>Microbacteriaceae</taxon>
        <taxon>Candidatus Lumbricidiphila</taxon>
    </lineage>
</organism>
<proteinExistence type="inferred from homology"/>
<dbReference type="CDD" id="cd06261">
    <property type="entry name" value="TM_PBP2"/>
    <property type="match status" value="1"/>
</dbReference>
<keyword evidence="3" id="KW-1003">Cell membrane</keyword>
<comment type="subcellular location">
    <subcellularLocation>
        <location evidence="1 7">Cell membrane</location>
        <topology evidence="1 7">Multi-pass membrane protein</topology>
    </subcellularLocation>
</comment>
<evidence type="ECO:0000256" key="7">
    <source>
        <dbReference type="RuleBase" id="RU363032"/>
    </source>
</evidence>
<keyword evidence="4 7" id="KW-0812">Transmembrane</keyword>
<keyword evidence="6 7" id="KW-0472">Membrane</keyword>
<evidence type="ECO:0000259" key="9">
    <source>
        <dbReference type="PROSITE" id="PS50928"/>
    </source>
</evidence>
<dbReference type="GO" id="GO:0005886">
    <property type="term" value="C:plasma membrane"/>
    <property type="evidence" value="ECO:0007669"/>
    <property type="project" value="UniProtKB-SubCell"/>
</dbReference>
<dbReference type="Pfam" id="PF00528">
    <property type="entry name" value="BPD_transp_1"/>
    <property type="match status" value="1"/>
</dbReference>
<dbReference type="SUPFAM" id="SSF161098">
    <property type="entry name" value="MetI-like"/>
    <property type="match status" value="1"/>
</dbReference>
<keyword evidence="5 7" id="KW-1133">Transmembrane helix</keyword>
<dbReference type="EMBL" id="NAEP01000041">
    <property type="protein sequence ID" value="PDQ35037.1"/>
    <property type="molecule type" value="Genomic_DNA"/>
</dbReference>
<feature type="transmembrane region" description="Helical" evidence="7">
    <location>
        <begin position="264"/>
        <end position="283"/>
    </location>
</feature>
<dbReference type="PANTHER" id="PTHR43744:SF12">
    <property type="entry name" value="ABC TRANSPORTER PERMEASE PROTEIN MG189-RELATED"/>
    <property type="match status" value="1"/>
</dbReference>
<dbReference type="AlphaFoldDB" id="A0A2A6FQT0"/>
<comment type="similarity">
    <text evidence="7">Belongs to the binding-protein-dependent transport system permease family.</text>
</comment>
<name>A0A2A6FQT0_9MICO</name>
<evidence type="ECO:0000256" key="1">
    <source>
        <dbReference type="ARBA" id="ARBA00004651"/>
    </source>
</evidence>